<dbReference type="OrthoDB" id="5519516at2"/>
<dbReference type="Proteomes" id="UP000273405">
    <property type="component" value="Unassembled WGS sequence"/>
</dbReference>
<name>A0A3A8P4N2_9BACT</name>
<feature type="domain" description="Immunity MXAN-0049 protein" evidence="1">
    <location>
        <begin position="91"/>
        <end position="179"/>
    </location>
</feature>
<accession>A0A3A8P4N2</accession>
<gene>
    <name evidence="2" type="ORF">D7X12_02755</name>
</gene>
<dbReference type="AlphaFoldDB" id="A0A3A8P4N2"/>
<protein>
    <recommendedName>
        <fullName evidence="1">Immunity MXAN-0049 protein domain-containing protein</fullName>
    </recommendedName>
</protein>
<dbReference type="EMBL" id="RAWG01000011">
    <property type="protein sequence ID" value="RKH47402.1"/>
    <property type="molecule type" value="Genomic_DNA"/>
</dbReference>
<organism evidence="2 3">
    <name type="scientific">Corallococcus sicarius</name>
    <dbReference type="NCBI Taxonomy" id="2316726"/>
    <lineage>
        <taxon>Bacteria</taxon>
        <taxon>Pseudomonadati</taxon>
        <taxon>Myxococcota</taxon>
        <taxon>Myxococcia</taxon>
        <taxon>Myxococcales</taxon>
        <taxon>Cystobacterineae</taxon>
        <taxon>Myxococcaceae</taxon>
        <taxon>Corallococcus</taxon>
    </lineage>
</organism>
<dbReference type="RefSeq" id="WP_120623704.1">
    <property type="nucleotide sequence ID" value="NZ_RAWG01000011.1"/>
</dbReference>
<dbReference type="Pfam" id="PF07791">
    <property type="entry name" value="Imm11"/>
    <property type="match status" value="1"/>
</dbReference>
<keyword evidence="3" id="KW-1185">Reference proteome</keyword>
<reference evidence="3" key="1">
    <citation type="submission" date="2018-09" db="EMBL/GenBank/DDBJ databases">
        <authorList>
            <person name="Livingstone P.G."/>
            <person name="Whitworth D.E."/>
        </authorList>
    </citation>
    <scope>NUCLEOTIDE SEQUENCE [LARGE SCALE GENOMIC DNA]</scope>
    <source>
        <strain evidence="3">CA040B</strain>
    </source>
</reference>
<comment type="caution">
    <text evidence="2">The sequence shown here is derived from an EMBL/GenBank/DDBJ whole genome shotgun (WGS) entry which is preliminary data.</text>
</comment>
<evidence type="ECO:0000313" key="3">
    <source>
        <dbReference type="Proteomes" id="UP000273405"/>
    </source>
</evidence>
<evidence type="ECO:0000313" key="2">
    <source>
        <dbReference type="EMBL" id="RKH47402.1"/>
    </source>
</evidence>
<evidence type="ECO:0000259" key="1">
    <source>
        <dbReference type="Pfam" id="PF07791"/>
    </source>
</evidence>
<proteinExistence type="predicted"/>
<dbReference type="InterPro" id="IPR012433">
    <property type="entry name" value="Imm11"/>
</dbReference>
<sequence length="185" mass="20350">MYYVMACSGPVPIAAMDQAPRLPGGPWFTGARIDIQVPQPLQYTLSSTYRGTPKAFYGPGVPLIRNDLVGALREAGVDNFELFDAVLKDPVTGQERHDYKAFNVLGLVAAADMDKSQRAPINLESEMIDVFFDSLVIDASKTQGLLMFRLAQSVNAIIVHERVKQAVEKQGVPGMVFYKPEDWSG</sequence>